<dbReference type="InterPro" id="IPR059112">
    <property type="entry name" value="CysZ/EI24"/>
</dbReference>
<proteinExistence type="predicted"/>
<feature type="transmembrane region" description="Helical" evidence="5">
    <location>
        <begin position="85"/>
        <end position="101"/>
    </location>
</feature>
<keyword evidence="4 5" id="KW-0472">Membrane</keyword>
<evidence type="ECO:0000256" key="2">
    <source>
        <dbReference type="ARBA" id="ARBA00022692"/>
    </source>
</evidence>
<comment type="subcellular location">
    <subcellularLocation>
        <location evidence="1">Membrane</location>
        <topology evidence="1">Multi-pass membrane protein</topology>
    </subcellularLocation>
</comment>
<name>X1FIF9_9ZZZZ</name>
<dbReference type="EMBL" id="BARU01006062">
    <property type="protein sequence ID" value="GAH44747.1"/>
    <property type="molecule type" value="Genomic_DNA"/>
</dbReference>
<evidence type="ECO:0000256" key="4">
    <source>
        <dbReference type="ARBA" id="ARBA00023136"/>
    </source>
</evidence>
<organism evidence="6">
    <name type="scientific">marine sediment metagenome</name>
    <dbReference type="NCBI Taxonomy" id="412755"/>
    <lineage>
        <taxon>unclassified sequences</taxon>
        <taxon>metagenomes</taxon>
        <taxon>ecological metagenomes</taxon>
    </lineage>
</organism>
<evidence type="ECO:0000256" key="1">
    <source>
        <dbReference type="ARBA" id="ARBA00004141"/>
    </source>
</evidence>
<dbReference type="AlphaFoldDB" id="X1FIF9"/>
<keyword evidence="2 5" id="KW-0812">Transmembrane</keyword>
<gene>
    <name evidence="6" type="ORF">S03H2_11908</name>
</gene>
<evidence type="ECO:0000256" key="3">
    <source>
        <dbReference type="ARBA" id="ARBA00022989"/>
    </source>
</evidence>
<feature type="transmembrane region" description="Helical" evidence="5">
    <location>
        <begin position="152"/>
        <end position="178"/>
    </location>
</feature>
<feature type="transmembrane region" description="Helical" evidence="5">
    <location>
        <begin position="25"/>
        <end position="47"/>
    </location>
</feature>
<keyword evidence="3 5" id="KW-1133">Transmembrane helix</keyword>
<accession>X1FIF9</accession>
<dbReference type="Pfam" id="PF07264">
    <property type="entry name" value="EI24"/>
    <property type="match status" value="1"/>
</dbReference>
<feature type="transmembrane region" description="Helical" evidence="5">
    <location>
        <begin position="184"/>
        <end position="209"/>
    </location>
</feature>
<protein>
    <submittedName>
        <fullName evidence="6">Uncharacterized protein</fullName>
    </submittedName>
</protein>
<evidence type="ECO:0000256" key="5">
    <source>
        <dbReference type="SAM" id="Phobius"/>
    </source>
</evidence>
<evidence type="ECO:0000313" key="6">
    <source>
        <dbReference type="EMBL" id="GAH44747.1"/>
    </source>
</evidence>
<sequence>MGMKEFLTGFRAYWASYGFMSRHGLWNWLIPSVVLSFLIMVGGWLLIDLAADQAEGLFNGYFPPSEGLEEEASFWDQFRHITRSSGAWAIRALVYVALFWFKIKLIKYVVLVGLGPVMAGVSEAAENKLRGEFHSFSFKTWLREVVRGVRSAVLLFTLETTLGLTLWVAGAVICAGLPPLAFVIAPAVLVLTFLMSSWFYGASVTDFVWERQGLGARQGIRKSFSMPMRTLGLGLPFAIWMAIPFVNWYIAPVLAPVTSAVGAVLATSEATSEAISETGPVSTIQKAN</sequence>
<feature type="transmembrane region" description="Helical" evidence="5">
    <location>
        <begin position="230"/>
        <end position="250"/>
    </location>
</feature>
<reference evidence="6" key="1">
    <citation type="journal article" date="2014" name="Front. Microbiol.">
        <title>High frequency of phylogenetically diverse reductive dehalogenase-homologous genes in deep subseafloor sedimentary metagenomes.</title>
        <authorList>
            <person name="Kawai M."/>
            <person name="Futagami T."/>
            <person name="Toyoda A."/>
            <person name="Takaki Y."/>
            <person name="Nishi S."/>
            <person name="Hori S."/>
            <person name="Arai W."/>
            <person name="Tsubouchi T."/>
            <person name="Morono Y."/>
            <person name="Uchiyama I."/>
            <person name="Ito T."/>
            <person name="Fujiyama A."/>
            <person name="Inagaki F."/>
            <person name="Takami H."/>
        </authorList>
    </citation>
    <scope>NUCLEOTIDE SEQUENCE</scope>
    <source>
        <strain evidence="6">Expedition CK06-06</strain>
    </source>
</reference>
<comment type="caution">
    <text evidence="6">The sequence shown here is derived from an EMBL/GenBank/DDBJ whole genome shotgun (WGS) entry which is preliminary data.</text>
</comment>